<proteinExistence type="predicted"/>
<accession>A0A8S5R6A5</accession>
<evidence type="ECO:0000313" key="1">
    <source>
        <dbReference type="EMBL" id="DAE26617.1"/>
    </source>
</evidence>
<organism evidence="1">
    <name type="scientific">Ackermannviridae sp. ctaCq7</name>
    <dbReference type="NCBI Taxonomy" id="2827294"/>
    <lineage>
        <taxon>Viruses</taxon>
        <taxon>Duplodnaviria</taxon>
        <taxon>Heunggongvirae</taxon>
        <taxon>Uroviricota</taxon>
        <taxon>Caudoviricetes</taxon>
        <taxon>Pantevenvirales</taxon>
        <taxon>Ackermannviridae</taxon>
    </lineage>
</organism>
<protein>
    <submittedName>
        <fullName evidence="1">Uncharacterized protein</fullName>
    </submittedName>
</protein>
<name>A0A8S5R6A5_9CAUD</name>
<reference evidence="1" key="1">
    <citation type="journal article" date="2021" name="Proc. Natl. Acad. Sci. U.S.A.">
        <title>A Catalog of Tens of Thousands of Viruses from Human Metagenomes Reveals Hidden Associations with Chronic Diseases.</title>
        <authorList>
            <person name="Tisza M.J."/>
            <person name="Buck C.B."/>
        </authorList>
    </citation>
    <scope>NUCLEOTIDE SEQUENCE</scope>
    <source>
        <strain evidence="1">CtaCq7</strain>
    </source>
</reference>
<dbReference type="EMBL" id="BK015821">
    <property type="protein sequence ID" value="DAE26617.1"/>
    <property type="molecule type" value="Genomic_DNA"/>
</dbReference>
<sequence length="38" mass="4548">MKYWESMGVTEEEPCVNIEFDTKNKKILIMKVKKENDV</sequence>